<comment type="similarity">
    <text evidence="1">Belongs to the VEFS (VRN2-EMF2-FIS2-SU(Z)12) family.</text>
</comment>
<dbReference type="GO" id="GO:0008270">
    <property type="term" value="F:zinc ion binding"/>
    <property type="evidence" value="ECO:0007669"/>
    <property type="project" value="UniProtKB-KW"/>
</dbReference>
<evidence type="ECO:0000256" key="7">
    <source>
        <dbReference type="ARBA" id="ARBA00023163"/>
    </source>
</evidence>
<feature type="compositionally biased region" description="Acidic residues" evidence="8">
    <location>
        <begin position="639"/>
        <end position="668"/>
    </location>
</feature>
<feature type="domain" description="Polycomb protein VEFS-Box" evidence="9">
    <location>
        <begin position="497"/>
        <end position="617"/>
    </location>
</feature>
<feature type="domain" description="Polycomb protein SUZ12-like zinc finger" evidence="10">
    <location>
        <begin position="371"/>
        <end position="438"/>
    </location>
</feature>
<dbReference type="Pfam" id="PF23320">
    <property type="entry name" value="Zn_SUZ12"/>
    <property type="match status" value="1"/>
</dbReference>
<protein>
    <recommendedName>
        <fullName evidence="13">Polycomb protein VEFS-Box domain-containing protein</fullName>
    </recommendedName>
</protein>
<proteinExistence type="inferred from homology"/>
<dbReference type="Proteomes" id="UP000265040">
    <property type="component" value="Chromosome 8"/>
</dbReference>
<dbReference type="Ensembl" id="ENSATET00000066188.2">
    <property type="protein sequence ID" value="ENSATEP00000048784.1"/>
    <property type="gene ID" value="ENSATEG00000019799.3"/>
</dbReference>
<name>A0A7N6AKC7_ANATE</name>
<evidence type="ECO:0000259" key="9">
    <source>
        <dbReference type="Pfam" id="PF09733"/>
    </source>
</evidence>
<dbReference type="CDD" id="cd21551">
    <property type="entry name" value="VEFS-box_SUZ12"/>
    <property type="match status" value="1"/>
</dbReference>
<feature type="compositionally biased region" description="Polar residues" evidence="8">
    <location>
        <begin position="676"/>
        <end position="694"/>
    </location>
</feature>
<keyword evidence="12" id="KW-1185">Reference proteome</keyword>
<feature type="region of interest" description="Disordered" evidence="8">
    <location>
        <begin position="630"/>
        <end position="717"/>
    </location>
</feature>
<dbReference type="InterPro" id="IPR019135">
    <property type="entry name" value="Polycomb_protein_VEFS-Box"/>
</dbReference>
<dbReference type="AlphaFoldDB" id="A0A7N6AKC7"/>
<dbReference type="GO" id="GO:0035098">
    <property type="term" value="C:ESC/E(Z) complex"/>
    <property type="evidence" value="ECO:0007669"/>
    <property type="project" value="TreeGrafter"/>
</dbReference>
<evidence type="ECO:0000256" key="4">
    <source>
        <dbReference type="ARBA" id="ARBA00022833"/>
    </source>
</evidence>
<keyword evidence="6" id="KW-0805">Transcription regulation</keyword>
<evidence type="ECO:0000256" key="2">
    <source>
        <dbReference type="ARBA" id="ARBA00022723"/>
    </source>
</evidence>
<reference evidence="11" key="1">
    <citation type="submission" date="2021-04" db="EMBL/GenBank/DDBJ databases">
        <authorList>
            <consortium name="Wellcome Sanger Institute Data Sharing"/>
        </authorList>
    </citation>
    <scope>NUCLEOTIDE SEQUENCE [LARGE SCALE GENOMIC DNA]</scope>
</reference>
<evidence type="ECO:0000259" key="10">
    <source>
        <dbReference type="Pfam" id="PF23320"/>
    </source>
</evidence>
<keyword evidence="4" id="KW-0862">Zinc</keyword>
<keyword evidence="2" id="KW-0479">Metal-binding</keyword>
<dbReference type="PANTHER" id="PTHR22597">
    <property type="entry name" value="POLYCOMB GROUP PROTEIN"/>
    <property type="match status" value="1"/>
</dbReference>
<evidence type="ECO:0000256" key="8">
    <source>
        <dbReference type="SAM" id="MobiDB-lite"/>
    </source>
</evidence>
<dbReference type="GO" id="GO:0031490">
    <property type="term" value="F:chromatin DNA binding"/>
    <property type="evidence" value="ECO:0007669"/>
    <property type="project" value="TreeGrafter"/>
</dbReference>
<evidence type="ECO:0000313" key="12">
    <source>
        <dbReference type="Proteomes" id="UP000265040"/>
    </source>
</evidence>
<dbReference type="CDD" id="cd21750">
    <property type="entry name" value="ZnB-Zn_SUZ12"/>
    <property type="match status" value="1"/>
</dbReference>
<evidence type="ECO:0000256" key="1">
    <source>
        <dbReference type="ARBA" id="ARBA00007416"/>
    </source>
</evidence>
<evidence type="ECO:0000313" key="11">
    <source>
        <dbReference type="Ensembl" id="ENSATEP00000048784.1"/>
    </source>
</evidence>
<evidence type="ECO:0000256" key="3">
    <source>
        <dbReference type="ARBA" id="ARBA00022771"/>
    </source>
</evidence>
<keyword evidence="3" id="KW-0863">Zinc-finger</keyword>
<sequence>MAPHKQSSSGGSHTVGFGPGGKANGLYQSSSAMAAAKKPNMQLIQADHELFLQAFESELLLSSSCIFNNVDPIFLHRTLTYMSHRNSRNNIKSLASNLQLTFTGFFHKSSQDCENEQNSVSLEVLLVKVCHKKRKDVSCPVKQVPTGKKQVPLNPDTSAGVQAKQGSFPSLLVPSSEFEPSNSHMVKSYSLLFRVSRPGYPRTQINGLPNGENHHNRDFTEEVLNRKRRSSSLREEGETTFVAQMTVFDKNRRLQLLDGEYEVSMQEMEECPVNKKRATWETILDGKRLPPFESFSQGPTLQFTLRWTSDSSDRSTAPVAKPLATRNSETNQDTRLGTLRATHTLAVKESINADPQTRREQISAEPRQKLRIFYQFQYNNNTRQQTEARDDLHCPWCTLNCRKLYSLVKHLKLSHSRFIFNYVPHPKGAKIEVSINECYDGSYAGNPQDIHSQPGFAFSRNGPVKRTAVTHILVCRPKRTKPSLSEFLESEDGEREQQRTYISGHNRLYFHSDSCLPLRPQEMDIDSEDERDPDWLKEKTVKQIEEFTDVNEGEKEIMKLWNLHVMKHGFIADNQMNEACLLFAEHHGTYIIKHNLCRNFLLHLISMHDFNLVSTPTIDRAMAQLRLIQSQVTQRDKDREDEEEEEEEDWETAVESQPELDPDPDPDPSEYKPCSDETSNSCLETRKQQQQQEENGGALTERPSTKQKLTESGSVLN</sequence>
<evidence type="ECO:0000256" key="5">
    <source>
        <dbReference type="ARBA" id="ARBA00022853"/>
    </source>
</evidence>
<feature type="compositionally biased region" description="Polar residues" evidence="8">
    <location>
        <begin position="706"/>
        <end position="717"/>
    </location>
</feature>
<dbReference type="GeneTree" id="ENSGT00390000012364"/>
<keyword evidence="5" id="KW-0156">Chromatin regulator</keyword>
<reference evidence="11" key="2">
    <citation type="submission" date="2025-08" db="UniProtKB">
        <authorList>
            <consortium name="Ensembl"/>
        </authorList>
    </citation>
    <scope>IDENTIFICATION</scope>
</reference>
<keyword evidence="7" id="KW-0804">Transcription</keyword>
<reference evidence="11" key="3">
    <citation type="submission" date="2025-09" db="UniProtKB">
        <authorList>
            <consortium name="Ensembl"/>
        </authorList>
    </citation>
    <scope>IDENTIFICATION</scope>
</reference>
<dbReference type="Pfam" id="PF09733">
    <property type="entry name" value="VEFS-Box"/>
    <property type="match status" value="1"/>
</dbReference>
<dbReference type="PANTHER" id="PTHR22597:SF0">
    <property type="entry name" value="POLYCOMB PROTEIN SUZ12"/>
    <property type="match status" value="1"/>
</dbReference>
<evidence type="ECO:0008006" key="13">
    <source>
        <dbReference type="Google" id="ProtNLM"/>
    </source>
</evidence>
<dbReference type="GO" id="GO:0016586">
    <property type="term" value="C:RSC-type complex"/>
    <property type="evidence" value="ECO:0007669"/>
    <property type="project" value="TreeGrafter"/>
</dbReference>
<evidence type="ECO:0000256" key="6">
    <source>
        <dbReference type="ARBA" id="ARBA00023015"/>
    </source>
</evidence>
<organism evidence="11 12">
    <name type="scientific">Anabas testudineus</name>
    <name type="common">Climbing perch</name>
    <name type="synonym">Anthias testudineus</name>
    <dbReference type="NCBI Taxonomy" id="64144"/>
    <lineage>
        <taxon>Eukaryota</taxon>
        <taxon>Metazoa</taxon>
        <taxon>Chordata</taxon>
        <taxon>Craniata</taxon>
        <taxon>Vertebrata</taxon>
        <taxon>Euteleostomi</taxon>
        <taxon>Actinopterygii</taxon>
        <taxon>Neopterygii</taxon>
        <taxon>Teleostei</taxon>
        <taxon>Neoteleostei</taxon>
        <taxon>Acanthomorphata</taxon>
        <taxon>Anabantaria</taxon>
        <taxon>Anabantiformes</taxon>
        <taxon>Anabantoidei</taxon>
        <taxon>Anabantidae</taxon>
        <taxon>Anabas</taxon>
    </lineage>
</organism>
<accession>A0A7N6AKC7</accession>
<dbReference type="GO" id="GO:0006325">
    <property type="term" value="P:chromatin organization"/>
    <property type="evidence" value="ECO:0007669"/>
    <property type="project" value="UniProtKB-KW"/>
</dbReference>
<dbReference type="InterPro" id="IPR057540">
    <property type="entry name" value="Znf_SUZ12"/>
</dbReference>
<dbReference type="CDD" id="cd21740">
    <property type="entry name" value="C2_II_SUZ12"/>
    <property type="match status" value="1"/>
</dbReference>